<dbReference type="RefSeq" id="WP_123066971.1">
    <property type="nucleotide sequence ID" value="NZ_RIAS01000020.1"/>
</dbReference>
<keyword evidence="2" id="KW-0813">Transport</keyword>
<proteinExistence type="inferred from homology"/>
<dbReference type="SUPFAM" id="SSF53850">
    <property type="entry name" value="Periplasmic binding protein-like II"/>
    <property type="match status" value="1"/>
</dbReference>
<protein>
    <submittedName>
        <fullName evidence="5">Extracellular solute-binding protein</fullName>
    </submittedName>
</protein>
<accession>A0A5M9X114</accession>
<name>A0A5M9X114_PAEAM</name>
<dbReference type="InterPro" id="IPR006059">
    <property type="entry name" value="SBP"/>
</dbReference>
<evidence type="ECO:0000256" key="2">
    <source>
        <dbReference type="ARBA" id="ARBA00022448"/>
    </source>
</evidence>
<evidence type="ECO:0000256" key="1">
    <source>
        <dbReference type="ARBA" id="ARBA00008520"/>
    </source>
</evidence>
<evidence type="ECO:0000313" key="5">
    <source>
        <dbReference type="EMBL" id="KAA8787298.1"/>
    </source>
</evidence>
<dbReference type="GO" id="GO:1901982">
    <property type="term" value="F:maltose binding"/>
    <property type="evidence" value="ECO:0007669"/>
    <property type="project" value="TreeGrafter"/>
</dbReference>
<dbReference type="Gene3D" id="3.40.190.10">
    <property type="entry name" value="Periplasmic binding protein-like II"/>
    <property type="match status" value="2"/>
</dbReference>
<dbReference type="Proteomes" id="UP000323664">
    <property type="component" value="Unassembled WGS sequence"/>
</dbReference>
<feature type="chain" id="PRO_5039605069" evidence="4">
    <location>
        <begin position="26"/>
        <end position="429"/>
    </location>
</feature>
<dbReference type="PANTHER" id="PTHR30061:SF50">
    <property type="entry name" value="MALTOSE_MALTODEXTRIN-BINDING PERIPLASMIC PROTEIN"/>
    <property type="match status" value="1"/>
</dbReference>
<keyword evidence="3 4" id="KW-0732">Signal</keyword>
<comment type="similarity">
    <text evidence="1">Belongs to the bacterial solute-binding protein 1 family.</text>
</comment>
<reference evidence="5 6" key="1">
    <citation type="journal article" date="2019" name="J. Ind. Microbiol. Biotechnol.">
        <title>Paenibacillus amylolyticus 27C64 has a diverse set of carbohydrate-active enzymes and complete pectin deconstruction system.</title>
        <authorList>
            <person name="Keggi C."/>
            <person name="Doran-Peterson J."/>
        </authorList>
    </citation>
    <scope>NUCLEOTIDE SEQUENCE [LARGE SCALE GENOMIC DNA]</scope>
    <source>
        <strain evidence="5 6">27C64</strain>
    </source>
</reference>
<dbReference type="PANTHER" id="PTHR30061">
    <property type="entry name" value="MALTOSE-BINDING PERIPLASMIC PROTEIN"/>
    <property type="match status" value="1"/>
</dbReference>
<comment type="caution">
    <text evidence="5">The sequence shown here is derived from an EMBL/GenBank/DDBJ whole genome shotgun (WGS) entry which is preliminary data.</text>
</comment>
<dbReference type="AlphaFoldDB" id="A0A5M9X114"/>
<dbReference type="OrthoDB" id="9798191at2"/>
<dbReference type="EMBL" id="RIAS01000020">
    <property type="protein sequence ID" value="KAA8787298.1"/>
    <property type="molecule type" value="Genomic_DNA"/>
</dbReference>
<evidence type="ECO:0000256" key="4">
    <source>
        <dbReference type="SAM" id="SignalP"/>
    </source>
</evidence>
<gene>
    <name evidence="5" type="ORF">EC604_26050</name>
</gene>
<organism evidence="5 6">
    <name type="scientific">Paenibacillus amylolyticus</name>
    <dbReference type="NCBI Taxonomy" id="1451"/>
    <lineage>
        <taxon>Bacteria</taxon>
        <taxon>Bacillati</taxon>
        <taxon>Bacillota</taxon>
        <taxon>Bacilli</taxon>
        <taxon>Bacillales</taxon>
        <taxon>Paenibacillaceae</taxon>
        <taxon>Paenibacillus</taxon>
    </lineage>
</organism>
<evidence type="ECO:0000313" key="6">
    <source>
        <dbReference type="Proteomes" id="UP000323664"/>
    </source>
</evidence>
<evidence type="ECO:0000256" key="3">
    <source>
        <dbReference type="ARBA" id="ARBA00022729"/>
    </source>
</evidence>
<dbReference type="Pfam" id="PF01547">
    <property type="entry name" value="SBP_bac_1"/>
    <property type="match status" value="1"/>
</dbReference>
<sequence>MKKGLFRKALLAVTGVSVLLLVACGDNTNSSSPDQGSKAGTEKQVELTVWGDQSNQSSFESGFTAINQAFEEEHPNIKLNFQFSGSETAIDTAVKSNSLPDVFYVQGNKTPKMKLYVQSGALLDLDDYGLDTSRFEEDLMEYAKVDGKLYSSPPAFMDSQLIYYNKDIFEKEGLQAPATLDEFVTLVAALKDKGITPFSVPGKAEFERAWLAFALMPATAEEALSKINEGTGSFKDPSIIKVFQTIREFADKGYFTKDLASVDNAGAQLAFTNGRTAMMADGTWNDPTFVGAGINLGRFYIPTVSGERIAPQSFSNATTFAVSAGTKHPEEAVEYVKFLSSQKAQQLFEDETGMVPALQDITPRDEGVKELSAFDSLGHNIYSVLTNISTEEIKLNDIFLQQVMPQLLTSHIDGQQAAEMLEEALLRTK</sequence>
<dbReference type="GO" id="GO:0055052">
    <property type="term" value="C:ATP-binding cassette (ABC) transporter complex, substrate-binding subunit-containing"/>
    <property type="evidence" value="ECO:0007669"/>
    <property type="project" value="TreeGrafter"/>
</dbReference>
<feature type="signal peptide" evidence="4">
    <location>
        <begin position="1"/>
        <end position="25"/>
    </location>
</feature>
<dbReference type="GO" id="GO:0015768">
    <property type="term" value="P:maltose transport"/>
    <property type="evidence" value="ECO:0007669"/>
    <property type="project" value="TreeGrafter"/>
</dbReference>
<dbReference type="PROSITE" id="PS51257">
    <property type="entry name" value="PROKAR_LIPOPROTEIN"/>
    <property type="match status" value="1"/>
</dbReference>
<dbReference type="GO" id="GO:0042956">
    <property type="term" value="P:maltodextrin transmembrane transport"/>
    <property type="evidence" value="ECO:0007669"/>
    <property type="project" value="TreeGrafter"/>
</dbReference>